<feature type="domain" description="PAS" evidence="2">
    <location>
        <begin position="254"/>
        <end position="296"/>
    </location>
</feature>
<dbReference type="PATRIC" id="fig|880071.3.peg.2731"/>
<keyword evidence="1" id="KW-0378">Hydrolase</keyword>
<keyword evidence="5" id="KW-1185">Reference proteome</keyword>
<dbReference type="HOGENOM" id="CLU_417829_0_0_10"/>
<dbReference type="SMART" id="SM00086">
    <property type="entry name" value="PAC"/>
    <property type="match status" value="2"/>
</dbReference>
<dbReference type="PROSITE" id="PS50112">
    <property type="entry name" value="PAS"/>
    <property type="match status" value="1"/>
</dbReference>
<dbReference type="NCBIfam" id="TIGR00229">
    <property type="entry name" value="sensory_box"/>
    <property type="match status" value="1"/>
</dbReference>
<protein>
    <submittedName>
        <fullName evidence="4">PAS domain S-box</fullName>
    </submittedName>
</protein>
<dbReference type="InterPro" id="IPR001610">
    <property type="entry name" value="PAC"/>
</dbReference>
<feature type="domain" description="PAC" evidence="3">
    <location>
        <begin position="191"/>
        <end position="243"/>
    </location>
</feature>
<gene>
    <name evidence="4" type="ordered locus">Fleli_2743</name>
</gene>
<dbReference type="InterPro" id="IPR036457">
    <property type="entry name" value="PPM-type-like_dom_sf"/>
</dbReference>
<reference evidence="5" key="1">
    <citation type="submission" date="2012-06" db="EMBL/GenBank/DDBJ databases">
        <title>The complete genome of Flexibacter litoralis DSM 6794.</title>
        <authorList>
            <person name="Lucas S."/>
            <person name="Copeland A."/>
            <person name="Lapidus A."/>
            <person name="Glavina del Rio T."/>
            <person name="Dalin E."/>
            <person name="Tice H."/>
            <person name="Bruce D."/>
            <person name="Goodwin L."/>
            <person name="Pitluck S."/>
            <person name="Peters L."/>
            <person name="Ovchinnikova G."/>
            <person name="Lu M."/>
            <person name="Kyrpides N."/>
            <person name="Mavromatis K."/>
            <person name="Ivanova N."/>
            <person name="Brettin T."/>
            <person name="Detter J.C."/>
            <person name="Han C."/>
            <person name="Larimer F."/>
            <person name="Land M."/>
            <person name="Hauser L."/>
            <person name="Markowitz V."/>
            <person name="Cheng J.-F."/>
            <person name="Hugenholtz P."/>
            <person name="Woyke T."/>
            <person name="Wu D."/>
            <person name="Spring S."/>
            <person name="Lang E."/>
            <person name="Kopitz M."/>
            <person name="Brambilla E."/>
            <person name="Klenk H.-P."/>
            <person name="Eisen J.A."/>
        </authorList>
    </citation>
    <scope>NUCLEOTIDE SEQUENCE [LARGE SCALE GENOMIC DNA]</scope>
    <source>
        <strain evidence="5">ATCC 23117 / DSM 6794 / NBRC 15988 / NCIMB 1366 / Sio-4</strain>
    </source>
</reference>
<dbReference type="OrthoDB" id="9759607at2"/>
<feature type="domain" description="PAC" evidence="3">
    <location>
        <begin position="312"/>
        <end position="364"/>
    </location>
</feature>
<evidence type="ECO:0000313" key="4">
    <source>
        <dbReference type="EMBL" id="AFM05097.1"/>
    </source>
</evidence>
<dbReference type="Pfam" id="PF13426">
    <property type="entry name" value="PAS_9"/>
    <property type="match status" value="2"/>
</dbReference>
<evidence type="ECO:0000313" key="5">
    <source>
        <dbReference type="Proteomes" id="UP000006054"/>
    </source>
</evidence>
<dbReference type="PANTHER" id="PTHR43156">
    <property type="entry name" value="STAGE II SPORULATION PROTEIN E-RELATED"/>
    <property type="match status" value="1"/>
</dbReference>
<dbReference type="PROSITE" id="PS50113">
    <property type="entry name" value="PAC"/>
    <property type="match status" value="2"/>
</dbReference>
<dbReference type="InterPro" id="IPR035965">
    <property type="entry name" value="PAS-like_dom_sf"/>
</dbReference>
<dbReference type="Pfam" id="PF07228">
    <property type="entry name" value="SpoIIE"/>
    <property type="match status" value="1"/>
</dbReference>
<dbReference type="Proteomes" id="UP000006054">
    <property type="component" value="Chromosome"/>
</dbReference>
<dbReference type="InterPro" id="IPR000014">
    <property type="entry name" value="PAS"/>
</dbReference>
<organism evidence="4 5">
    <name type="scientific">Bernardetia litoralis (strain ATCC 23117 / DSM 6794 / NBRC 15988 / NCIMB 1366 / Fx l1 / Sio-4)</name>
    <name type="common">Flexibacter litoralis</name>
    <dbReference type="NCBI Taxonomy" id="880071"/>
    <lineage>
        <taxon>Bacteria</taxon>
        <taxon>Pseudomonadati</taxon>
        <taxon>Bacteroidota</taxon>
        <taxon>Cytophagia</taxon>
        <taxon>Cytophagales</taxon>
        <taxon>Bernardetiaceae</taxon>
        <taxon>Bernardetia</taxon>
    </lineage>
</organism>
<dbReference type="InterPro" id="IPR000700">
    <property type="entry name" value="PAS-assoc_C"/>
</dbReference>
<sequence length="656" mass="76755">MIMSEKNKIIDLLNLKEQIFIKVNRESIIQHVFSDEGKLSSFSKSEFKNFKELIGTSLGEYFPIELQSYITEVVFKTFHSHTIASLTFNQILHTELPFSIKMQAMPLENSQVGIWLSVYKEDYISTPFYEKIPVMLLYLNQEEEVIWANKQFYRKSKFDADQLVTEHVREFLKINLKISQRDALKIKDSSIRTEYKLICADKSELIVIVSAVNQYDEEENFLCTSVVVRDVTQMKLTQIELEYQKLAIDESAIVAATDAKGNIIYANDKFCEITKYSREEVLGQNHRILKSKHHSDAFFTNMWKIISSGKVWQGEICNINKDGNIYWVYTTIIPYMDEKNRPYRYQAIRFEITKRKELETEIVHYTKGLERLVKDRTQELHQKTELLEESYAKSIEQNEKLHSKNRYIQKSINYAKRIQDSILPSEDILPIYLQKHFILFKPKDIVSGDFYWWHHNKESGCTIISAIDCTGHGVPGAFMSMIGSTLLDETVKTKNISNPAHILKEMQEQIADILQQNITNNRDGMDMNIIVLNQKKRKIYFAGAKNPVFLIQNGKEYWVKGDRMSIGGKQLFSREFTTHEFDWIEGTQIYLFSDGYQDQFGGHNGQKFMRKNLKELISKNRHLSMVKQKEVLAETLEKWQGNYNQIDDILVMGFEL</sequence>
<dbReference type="STRING" id="880071.Fleli_2743"/>
<dbReference type="Gene3D" id="3.60.40.10">
    <property type="entry name" value="PPM-type phosphatase domain"/>
    <property type="match status" value="1"/>
</dbReference>
<dbReference type="GO" id="GO:0016791">
    <property type="term" value="F:phosphatase activity"/>
    <property type="evidence" value="ECO:0007669"/>
    <property type="project" value="TreeGrafter"/>
</dbReference>
<dbReference type="KEGG" id="fli:Fleli_2743"/>
<proteinExistence type="predicted"/>
<dbReference type="CDD" id="cd00130">
    <property type="entry name" value="PAS"/>
    <property type="match status" value="1"/>
</dbReference>
<evidence type="ECO:0000256" key="1">
    <source>
        <dbReference type="ARBA" id="ARBA00022801"/>
    </source>
</evidence>
<dbReference type="eggNOG" id="COG2208">
    <property type="taxonomic scope" value="Bacteria"/>
</dbReference>
<dbReference type="SMART" id="SM00091">
    <property type="entry name" value="PAS"/>
    <property type="match status" value="1"/>
</dbReference>
<evidence type="ECO:0000259" key="3">
    <source>
        <dbReference type="PROSITE" id="PS50113"/>
    </source>
</evidence>
<accession>I4AMB2</accession>
<name>I4AMB2_BERLS</name>
<dbReference type="InterPro" id="IPR052016">
    <property type="entry name" value="Bact_Sigma-Reg"/>
</dbReference>
<evidence type="ECO:0000259" key="2">
    <source>
        <dbReference type="PROSITE" id="PS50112"/>
    </source>
</evidence>
<dbReference type="InterPro" id="IPR001932">
    <property type="entry name" value="PPM-type_phosphatase-like_dom"/>
</dbReference>
<dbReference type="SUPFAM" id="SSF55785">
    <property type="entry name" value="PYP-like sensor domain (PAS domain)"/>
    <property type="match status" value="2"/>
</dbReference>
<dbReference type="PANTHER" id="PTHR43156:SF9">
    <property type="entry name" value="HAMP DOMAIN-CONTAINING PROTEIN"/>
    <property type="match status" value="1"/>
</dbReference>
<dbReference type="Gene3D" id="3.30.450.20">
    <property type="entry name" value="PAS domain"/>
    <property type="match status" value="2"/>
</dbReference>
<dbReference type="AlphaFoldDB" id="I4AMB2"/>
<dbReference type="EMBL" id="CP003345">
    <property type="protein sequence ID" value="AFM05097.1"/>
    <property type="molecule type" value="Genomic_DNA"/>
</dbReference>